<comment type="subcellular location">
    <subcellularLocation>
        <location evidence="1">Membrane</location>
        <topology evidence="1">Multi-pass membrane protein</topology>
    </subcellularLocation>
</comment>
<accession>A0A2T5MCD1</accession>
<feature type="transmembrane region" description="Helical" evidence="5">
    <location>
        <begin position="59"/>
        <end position="80"/>
    </location>
</feature>
<keyword evidence="3 5" id="KW-1133">Transmembrane helix</keyword>
<gene>
    <name evidence="6" type="ORF">CJD38_16435</name>
</gene>
<dbReference type="AlphaFoldDB" id="A0A2T5MCD1"/>
<dbReference type="EMBL" id="QANS01000007">
    <property type="protein sequence ID" value="PTU30221.1"/>
    <property type="molecule type" value="Genomic_DNA"/>
</dbReference>
<protein>
    <recommendedName>
        <fullName evidence="8">DoxX family protein</fullName>
    </recommendedName>
</protein>
<organism evidence="6 7">
    <name type="scientific">Stenotrophobium rhamnosiphilum</name>
    <dbReference type="NCBI Taxonomy" id="2029166"/>
    <lineage>
        <taxon>Bacteria</taxon>
        <taxon>Pseudomonadati</taxon>
        <taxon>Pseudomonadota</taxon>
        <taxon>Gammaproteobacteria</taxon>
        <taxon>Nevskiales</taxon>
        <taxon>Nevskiaceae</taxon>
        <taxon>Stenotrophobium</taxon>
    </lineage>
</organism>
<evidence type="ECO:0000256" key="3">
    <source>
        <dbReference type="ARBA" id="ARBA00022989"/>
    </source>
</evidence>
<dbReference type="PANTHER" id="PTHR36974">
    <property type="entry name" value="MEMBRANE PROTEIN-RELATED"/>
    <property type="match status" value="1"/>
</dbReference>
<evidence type="ECO:0000256" key="5">
    <source>
        <dbReference type="SAM" id="Phobius"/>
    </source>
</evidence>
<evidence type="ECO:0000313" key="7">
    <source>
        <dbReference type="Proteomes" id="UP000244248"/>
    </source>
</evidence>
<dbReference type="InterPro" id="IPR032808">
    <property type="entry name" value="DoxX"/>
</dbReference>
<evidence type="ECO:0008006" key="8">
    <source>
        <dbReference type="Google" id="ProtNLM"/>
    </source>
</evidence>
<dbReference type="GO" id="GO:0016020">
    <property type="term" value="C:membrane"/>
    <property type="evidence" value="ECO:0007669"/>
    <property type="project" value="UniProtKB-SubCell"/>
</dbReference>
<sequence length="124" mass="13951">MLVIATFFIGGGIAHFALMDFFVMAMPDYLGYHKELVIISGVFELLGGIGILVPQTRLLAGYGLIALIIAVYPANVYMAMHPELYADIPPKFLYIRLPFQFLFVWFVWFAIFPERAARKLTASA</sequence>
<keyword evidence="2 5" id="KW-0812">Transmembrane</keyword>
<proteinExistence type="predicted"/>
<reference evidence="6 7" key="1">
    <citation type="submission" date="2018-04" db="EMBL/GenBank/DDBJ databases">
        <title>Novel species isolated from glacier.</title>
        <authorList>
            <person name="Liu Q."/>
            <person name="Xin Y.-H."/>
        </authorList>
    </citation>
    <scope>NUCLEOTIDE SEQUENCE [LARGE SCALE GENOMIC DNA]</scope>
    <source>
        <strain evidence="6 7">GT1R17</strain>
    </source>
</reference>
<name>A0A2T5MCD1_9GAMM</name>
<comment type="caution">
    <text evidence="6">The sequence shown here is derived from an EMBL/GenBank/DDBJ whole genome shotgun (WGS) entry which is preliminary data.</text>
</comment>
<feature type="transmembrane region" description="Helical" evidence="5">
    <location>
        <begin position="92"/>
        <end position="111"/>
    </location>
</feature>
<keyword evidence="4 5" id="KW-0472">Membrane</keyword>
<feature type="transmembrane region" description="Helical" evidence="5">
    <location>
        <begin position="6"/>
        <end position="24"/>
    </location>
</feature>
<feature type="transmembrane region" description="Helical" evidence="5">
    <location>
        <begin position="36"/>
        <end position="53"/>
    </location>
</feature>
<evidence type="ECO:0000313" key="6">
    <source>
        <dbReference type="EMBL" id="PTU30221.1"/>
    </source>
</evidence>
<evidence type="ECO:0000256" key="1">
    <source>
        <dbReference type="ARBA" id="ARBA00004141"/>
    </source>
</evidence>
<dbReference type="OrthoDB" id="3267646at2"/>
<dbReference type="PANTHER" id="PTHR36974:SF1">
    <property type="entry name" value="DOXX FAMILY MEMBRANE PROTEIN"/>
    <property type="match status" value="1"/>
</dbReference>
<evidence type="ECO:0000256" key="2">
    <source>
        <dbReference type="ARBA" id="ARBA00022692"/>
    </source>
</evidence>
<evidence type="ECO:0000256" key="4">
    <source>
        <dbReference type="ARBA" id="ARBA00023136"/>
    </source>
</evidence>
<dbReference type="Pfam" id="PF13564">
    <property type="entry name" value="DoxX_2"/>
    <property type="match status" value="1"/>
</dbReference>
<keyword evidence="7" id="KW-1185">Reference proteome</keyword>
<dbReference type="Proteomes" id="UP000244248">
    <property type="component" value="Unassembled WGS sequence"/>
</dbReference>